<dbReference type="InterPro" id="IPR001223">
    <property type="entry name" value="Glyco_hydro18_cat"/>
</dbReference>
<evidence type="ECO:0000259" key="12">
    <source>
        <dbReference type="PROSITE" id="PS50011"/>
    </source>
</evidence>
<dbReference type="SUPFAM" id="SSF56112">
    <property type="entry name" value="Protein kinase-like (PK-like)"/>
    <property type="match status" value="1"/>
</dbReference>
<evidence type="ECO:0000256" key="1">
    <source>
        <dbReference type="ARBA" id="ARBA00012513"/>
    </source>
</evidence>
<dbReference type="PANTHER" id="PTHR27002:SF1077">
    <property type="entry name" value="CYSTEINE-RICH RECEPTOR-LIKE PROTEIN KINASE 4"/>
    <property type="match status" value="1"/>
</dbReference>
<dbReference type="GO" id="GO:0005886">
    <property type="term" value="C:plasma membrane"/>
    <property type="evidence" value="ECO:0007669"/>
    <property type="project" value="TreeGrafter"/>
</dbReference>
<evidence type="ECO:0000256" key="9">
    <source>
        <dbReference type="ARBA" id="ARBA00023180"/>
    </source>
</evidence>
<dbReference type="Gene3D" id="1.10.510.10">
    <property type="entry name" value="Transferase(Phosphotransferase) domain 1"/>
    <property type="match status" value="1"/>
</dbReference>
<dbReference type="InterPro" id="IPR017853">
    <property type="entry name" value="GH"/>
</dbReference>
<keyword evidence="15" id="KW-1185">Reference proteome</keyword>
<keyword evidence="5" id="KW-0547">Nucleotide-binding</keyword>
<protein>
    <recommendedName>
        <fullName evidence="1">non-specific serine/threonine protein kinase</fullName>
        <ecNumber evidence="1">2.7.11.1</ecNumber>
    </recommendedName>
</protein>
<gene>
    <name evidence="14" type="ORF">TIFTF001_038232</name>
</gene>
<dbReference type="InterPro" id="IPR029070">
    <property type="entry name" value="Chitinase_insertion_sf"/>
</dbReference>
<proteinExistence type="predicted"/>
<dbReference type="Proteomes" id="UP001187192">
    <property type="component" value="Unassembled WGS sequence"/>
</dbReference>
<comment type="catalytic activity">
    <reaction evidence="11">
        <text>L-seryl-[protein] + ATP = O-phospho-L-seryl-[protein] + ADP + H(+)</text>
        <dbReference type="Rhea" id="RHEA:17989"/>
        <dbReference type="Rhea" id="RHEA-COMP:9863"/>
        <dbReference type="Rhea" id="RHEA-COMP:11604"/>
        <dbReference type="ChEBI" id="CHEBI:15378"/>
        <dbReference type="ChEBI" id="CHEBI:29999"/>
        <dbReference type="ChEBI" id="CHEBI:30616"/>
        <dbReference type="ChEBI" id="CHEBI:83421"/>
        <dbReference type="ChEBI" id="CHEBI:456216"/>
        <dbReference type="EC" id="2.7.11.1"/>
    </reaction>
</comment>
<comment type="catalytic activity">
    <reaction evidence="10">
        <text>L-threonyl-[protein] + ATP = O-phospho-L-threonyl-[protein] + ADP + H(+)</text>
        <dbReference type="Rhea" id="RHEA:46608"/>
        <dbReference type="Rhea" id="RHEA-COMP:11060"/>
        <dbReference type="Rhea" id="RHEA-COMP:11605"/>
        <dbReference type="ChEBI" id="CHEBI:15378"/>
        <dbReference type="ChEBI" id="CHEBI:30013"/>
        <dbReference type="ChEBI" id="CHEBI:30616"/>
        <dbReference type="ChEBI" id="CHEBI:61977"/>
        <dbReference type="ChEBI" id="CHEBI:456216"/>
        <dbReference type="EC" id="2.7.11.1"/>
    </reaction>
</comment>
<feature type="domain" description="GH18" evidence="13">
    <location>
        <begin position="1"/>
        <end position="184"/>
    </location>
</feature>
<dbReference type="InterPro" id="IPR001245">
    <property type="entry name" value="Ser-Thr/Tyr_kinase_cat_dom"/>
</dbReference>
<reference evidence="14" key="1">
    <citation type="submission" date="2023-07" db="EMBL/GenBank/DDBJ databases">
        <title>draft genome sequence of fig (Ficus carica).</title>
        <authorList>
            <person name="Takahashi T."/>
            <person name="Nishimura K."/>
        </authorList>
    </citation>
    <scope>NUCLEOTIDE SEQUENCE</scope>
</reference>
<organism evidence="14 15">
    <name type="scientific">Ficus carica</name>
    <name type="common">Common fig</name>
    <dbReference type="NCBI Taxonomy" id="3494"/>
    <lineage>
        <taxon>Eukaryota</taxon>
        <taxon>Viridiplantae</taxon>
        <taxon>Streptophyta</taxon>
        <taxon>Embryophyta</taxon>
        <taxon>Tracheophyta</taxon>
        <taxon>Spermatophyta</taxon>
        <taxon>Magnoliopsida</taxon>
        <taxon>eudicotyledons</taxon>
        <taxon>Gunneridae</taxon>
        <taxon>Pentapetalae</taxon>
        <taxon>rosids</taxon>
        <taxon>fabids</taxon>
        <taxon>Rosales</taxon>
        <taxon>Moraceae</taxon>
        <taxon>Ficeae</taxon>
        <taxon>Ficus</taxon>
    </lineage>
</organism>
<dbReference type="EC" id="2.7.11.1" evidence="1"/>
<keyword evidence="4" id="KW-0732">Signal</keyword>
<accession>A0AA88EB60</accession>
<dbReference type="InterPro" id="IPR000719">
    <property type="entry name" value="Prot_kinase_dom"/>
</dbReference>
<keyword evidence="6" id="KW-0418">Kinase</keyword>
<evidence type="ECO:0000256" key="11">
    <source>
        <dbReference type="ARBA" id="ARBA00048679"/>
    </source>
</evidence>
<dbReference type="PANTHER" id="PTHR27002">
    <property type="entry name" value="RECEPTOR-LIKE SERINE/THREONINE-PROTEIN KINASE SD1-8"/>
    <property type="match status" value="1"/>
</dbReference>
<sequence length="575" mass="64564">MENLGTLFKEWRAAAISEAANSSQPELILTTVVWYLPDFEDASFPVDSIQSNLDWAHVMAYDYYMPLWANFTGAHAALFDPSGGANMDSAVSTDGSIEESGAMRYKLIERYIEKNNAEVKYNATYVVNYCVVGSTWIGFDDVEAVKVKVSYAKQNNLLGYYAWHLANDDNWELSLAAQEGGSNKKHKWKSLVSILPPNSYKFFRKRKLMSKASKVKENYIEGVGDLNNDVPNLQVFTLANIEAATKHFSIENKLGEGGYGPVYKGILPDGQEVAVKKLSASSTQGFEEFKNEVVLTAKLQHVNHVRVLGCCIEREEKMLIYEYMPNKSLILYLFDTIRRYLLDWRKRVDIIEGIFTKDVLEANTSRIVGTYGYIPPEYLKQGLYSTKSDVYSFGVLLLQIISGKRNSCLYGSNEDLNLLEYENASERPSMLEVSSMLKNENGAIAIPKKPAFSSRNEVQREIISLHTQDHLSSVDYLIIDIDANNRPQYHLRQCMVVGFVLCPISLQGRREELQSKGDNRGVFSAATPMLKLAIGAGPGQLLVVAESVGLTRRGYCGKHEMTLQRSKIGRHMSSA</sequence>
<evidence type="ECO:0000259" key="13">
    <source>
        <dbReference type="PROSITE" id="PS51910"/>
    </source>
</evidence>
<keyword evidence="2" id="KW-0723">Serine/threonine-protein kinase</keyword>
<feature type="domain" description="Protein kinase" evidence="12">
    <location>
        <begin position="248"/>
        <end position="575"/>
    </location>
</feature>
<comment type="caution">
    <text evidence="14">The sequence shown here is derived from an EMBL/GenBank/DDBJ whole genome shotgun (WGS) entry which is preliminary data.</text>
</comment>
<dbReference type="GO" id="GO:0005524">
    <property type="term" value="F:ATP binding"/>
    <property type="evidence" value="ECO:0007669"/>
    <property type="project" value="UniProtKB-KW"/>
</dbReference>
<evidence type="ECO:0000313" key="15">
    <source>
        <dbReference type="Proteomes" id="UP001187192"/>
    </source>
</evidence>
<evidence type="ECO:0000256" key="2">
    <source>
        <dbReference type="ARBA" id="ARBA00022527"/>
    </source>
</evidence>
<keyword evidence="9" id="KW-0325">Glycoprotein</keyword>
<dbReference type="InterPro" id="IPR011009">
    <property type="entry name" value="Kinase-like_dom_sf"/>
</dbReference>
<dbReference type="Pfam" id="PF07714">
    <property type="entry name" value="PK_Tyr_Ser-Thr"/>
    <property type="match status" value="2"/>
</dbReference>
<evidence type="ECO:0000256" key="3">
    <source>
        <dbReference type="ARBA" id="ARBA00022679"/>
    </source>
</evidence>
<dbReference type="AlphaFoldDB" id="A0AA88EB60"/>
<dbReference type="Gene3D" id="3.20.20.80">
    <property type="entry name" value="Glycosidases"/>
    <property type="match status" value="2"/>
</dbReference>
<dbReference type="Gene3D" id="3.10.50.10">
    <property type="match status" value="1"/>
</dbReference>
<keyword evidence="7" id="KW-0067">ATP-binding</keyword>
<dbReference type="PROSITE" id="PS50011">
    <property type="entry name" value="PROTEIN_KINASE_DOM"/>
    <property type="match status" value="1"/>
</dbReference>
<evidence type="ECO:0000256" key="8">
    <source>
        <dbReference type="ARBA" id="ARBA00023157"/>
    </source>
</evidence>
<evidence type="ECO:0000313" key="14">
    <source>
        <dbReference type="EMBL" id="GMN69181.1"/>
    </source>
</evidence>
<evidence type="ECO:0000256" key="6">
    <source>
        <dbReference type="ARBA" id="ARBA00022777"/>
    </source>
</evidence>
<dbReference type="FunFam" id="3.30.200.20:FF:000195">
    <property type="entry name" value="G-type lectin S-receptor-like serine/threonine-protein kinase"/>
    <property type="match status" value="1"/>
</dbReference>
<dbReference type="EMBL" id="BTGU01000785">
    <property type="protein sequence ID" value="GMN69181.1"/>
    <property type="molecule type" value="Genomic_DNA"/>
</dbReference>
<evidence type="ECO:0000256" key="7">
    <source>
        <dbReference type="ARBA" id="ARBA00022840"/>
    </source>
</evidence>
<evidence type="ECO:0000256" key="5">
    <source>
        <dbReference type="ARBA" id="ARBA00022741"/>
    </source>
</evidence>
<dbReference type="SUPFAM" id="SSF54556">
    <property type="entry name" value="Chitinase insertion domain"/>
    <property type="match status" value="1"/>
</dbReference>
<dbReference type="GO" id="GO:0004674">
    <property type="term" value="F:protein serine/threonine kinase activity"/>
    <property type="evidence" value="ECO:0007669"/>
    <property type="project" value="UniProtKB-KW"/>
</dbReference>
<dbReference type="SUPFAM" id="SSF51445">
    <property type="entry name" value="(Trans)glycosidases"/>
    <property type="match status" value="1"/>
</dbReference>
<dbReference type="PROSITE" id="PS51910">
    <property type="entry name" value="GH18_2"/>
    <property type="match status" value="1"/>
</dbReference>
<evidence type="ECO:0000256" key="10">
    <source>
        <dbReference type="ARBA" id="ARBA00047899"/>
    </source>
</evidence>
<dbReference type="Gene3D" id="3.30.200.20">
    <property type="entry name" value="Phosphorylase Kinase, domain 1"/>
    <property type="match status" value="1"/>
</dbReference>
<evidence type="ECO:0000256" key="4">
    <source>
        <dbReference type="ARBA" id="ARBA00022729"/>
    </source>
</evidence>
<name>A0AA88EB60_FICCA</name>
<keyword evidence="8" id="KW-1015">Disulfide bond</keyword>
<keyword evidence="3" id="KW-0808">Transferase</keyword>
<dbReference type="Pfam" id="PF00704">
    <property type="entry name" value="Glyco_hydro_18"/>
    <property type="match status" value="2"/>
</dbReference>
<dbReference type="GO" id="GO:0005975">
    <property type="term" value="P:carbohydrate metabolic process"/>
    <property type="evidence" value="ECO:0007669"/>
    <property type="project" value="InterPro"/>
</dbReference>